<dbReference type="GO" id="GO:0019902">
    <property type="term" value="F:phosphatase binding"/>
    <property type="evidence" value="ECO:0007669"/>
    <property type="project" value="TreeGrafter"/>
</dbReference>
<feature type="compositionally biased region" description="Basic and acidic residues" evidence="1">
    <location>
        <begin position="128"/>
        <end position="140"/>
    </location>
</feature>
<dbReference type="InterPro" id="IPR013665">
    <property type="entry name" value="Sfi1_dom"/>
</dbReference>
<sequence>MTSSVFLERNLGDLPVFDRGRRGSHSSRPRDRDQQNDTFLVSISPRKPMGVPEARGAPHPSVRQVVRRRLNFLDSEEEFQPTPGFDFTDKMAAFRELLKKDSARDAERNKKNFEDRYVSKLGRSKSKNGKDEEKEVRDGLPRSREARRLLSRLADEKLASMSYRNYRAQLHLESVTNSHSKEEKIEAEQKENKSDDYLNKFLSEKTSSRSSSKQARHQNDADLDKIPQKEFSTPQQTNNNKILLCPQNPLQEPGLLLNDTMGSSSTLNRKSGKGSIQSNVPHYHPSYVSPKDPPSESIRSQSKQPNPRGLGLCEGVRTGEVVITKSRAGKTSQSSVRGTPQSASKEDGGVLTLQDLATSPNKSKRRKTRDRQKSEEKIRKNIRELKEDLNISDSSKENDKVTSKPVRKTSREEGERRVQGVMEGTDEPRMTGVVEREGQQVQTTRRAVFGPRHPETDSDPRRGAAEGGWRPPEGSVSGSVRSIGSQSSTIMAVELLRKLYNVDPTTRQDLVLKAKCFRRWLKNVQSMHSIDERNGQSGPESYVGGPPRGLSGLLGSALTETDSDDNALLRFPSDNPQTYDPSGVGLIKNTAEYNGTNFMRYDTNFGERRTLNEKVTTKVAPITKENLERHTQIVQSNVHPFSNVHQNEGPSAFTVVRPRPANHKEGYNETAQTPRSMVTRGNNTGQVVQSTDRVLYPYTQYDYQSPDMYDKIYSESTARVACVSACKVSAASKCVTDSARIARGLGRATNLVLPSVCDSFSQLLDTANYGVCLQSAEMFHRRRVQRDFFFKWKKTAAEHVIIRAADNLHRLHTLKKGMSAFKWAINRSKIMVDIYQNKLKGVLVTATFYKWRERAFQSRQARAQRAFNRWRHFTQESQKVRYMQDSMDRKLLVRLMNTWKEKFQIRVKENSAHNHFRRRVLTHTLTAWRIYTLDSKERQKRDEIARNLYNERLQSKMFTCMVILYRKVHLAKLHHRNQSLHKLLQEWKQAAMISREEYDQNLAQSQEHYHKNQLRHCFSHWHDLLLTERTVTAANHKLVRNAFVIWKTSWEHQVHYREEIHARIRHKILSTSLTCWRDNVGVLKKRREAAVVYLQRVLVRHSLHGWRDYTQHKKQLSSKMACLRTIQRSLTNRLNIKIQQRVMSHWKHQVEERLNLRRAQTFWSNTCARKSVVQWKKFCHKRALLRLFNDTEPIRKQNLLQRMFQKWLSVKDRIESENQEVEQTRGILERSQLERHFSHWKAETLLRLRVRPLVQQRQALLLTESFKAWHSLVQQKKKCRENNAAFLKTKLQKSWKTWRRQLMLQAVEKDVRKKAKTSFVRKCLKGWREVIQRKKMAKQFHNQQLMKQTFSDWHYKAIRQMKERLATKEEQEYNNFLLKSYFNLWWSNATQQRRYEKDIIERAEENRKTQRIDSSFCFWRHHLRATLVAREHQKMLQRKLMVRVVTEWRGVADRCMQRAVHDFAVRIGLQSPEDFSGEALSTSGDSESADRLQLLTDMILASENTSGIHSPVASSTLGTPMKSILDPPRKKRLFSPALSRVSLDLDRSIPEMDLKPTLANTSFIDARFEMEQAVKTERMKTLVTTAVNRIQFWPVSIMFESWRDYTLHQRELNSLCKQAVEVVQRLRVKSAFRAWRELYHRETQCRQFREECLKRHVFEALQENKRIMKHKKQLSALAHGYRSLTVFRRIFPVWFEKAQELKHTRSVVHIWNTRTEEEQALLPVEDTLHNRLKMKTLRKCLAVWRLKFLQIDRLRRTYHKIIQRRFFEVWKEWAQRKAQLRRDSQEFSNQRIQSWAFQTWRIRQLQMTVIEQKVKVTQAQNMRQLIQSWHYWAKENKKRKLTSLIVTETSQRNLVSRIFLTWREQTEKCQLIARRCQQRLMIRIVREWQEVTVWKREMKKKALSFQVKSYTRQVIRLFKVWQCRYLECVQQHEEHEAYIRRRVVEYGRHWKKQAQKARGRQLQQVFRNRQVASCFAKWKYGYERNVERENQLNKYIVRKNRAMLGTYLDNWKIKLLSNNASRHFNVKLLGTFFSEWHTFASESKQRRQSCAVYQRALEQRNLKSYFSYWFSLTQVQNDIKKHCHLKLQIRVLREWHIYARRRRQLATLGSLLKKHVETNVLRRAWYTMKVQADYCQNLSETANKVLMEKNMRCVQRALSVWREQLNRIVAGRCYHHLLARRTARQWRGFVERKKEEREIERQKNEKAITHHNKHLCKLAFRALHNEVKVKLQLERHKLRLQVKYGGIWKHRVDLMYTAICVEEERLTEQSWNIWRIAFAKRKAARKVAAYNERQILSQVFLAWKEVCFDRIDKVRKSVQFFLPPSEPPMFKPSQLPTPVSRYQGKVSRKSSVLA</sequence>
<accession>A0A8W8JP12</accession>
<feature type="region of interest" description="Disordered" evidence="1">
    <location>
        <begin position="15"/>
        <end position="62"/>
    </location>
</feature>
<feature type="compositionally biased region" description="Polar residues" evidence="1">
    <location>
        <begin position="669"/>
        <end position="683"/>
    </location>
</feature>
<feature type="region of interest" description="Disordered" evidence="1">
    <location>
        <begin position="2332"/>
        <end position="2354"/>
    </location>
</feature>
<organism evidence="3 4">
    <name type="scientific">Magallana gigas</name>
    <name type="common">Pacific oyster</name>
    <name type="synonym">Crassostrea gigas</name>
    <dbReference type="NCBI Taxonomy" id="29159"/>
    <lineage>
        <taxon>Eukaryota</taxon>
        <taxon>Metazoa</taxon>
        <taxon>Spiralia</taxon>
        <taxon>Lophotrochozoa</taxon>
        <taxon>Mollusca</taxon>
        <taxon>Bivalvia</taxon>
        <taxon>Autobranchia</taxon>
        <taxon>Pteriomorphia</taxon>
        <taxon>Ostreida</taxon>
        <taxon>Ostreoidea</taxon>
        <taxon>Ostreidae</taxon>
        <taxon>Magallana</taxon>
    </lineage>
</organism>
<protein>
    <recommendedName>
        <fullName evidence="2">Sfi1 spindle body domain-containing protein</fullName>
    </recommendedName>
</protein>
<feature type="compositionally biased region" description="Polar residues" evidence="1">
    <location>
        <begin position="329"/>
        <end position="343"/>
    </location>
</feature>
<evidence type="ECO:0000259" key="2">
    <source>
        <dbReference type="Pfam" id="PF08457"/>
    </source>
</evidence>
<proteinExistence type="predicted"/>
<evidence type="ECO:0000313" key="4">
    <source>
        <dbReference type="Proteomes" id="UP000005408"/>
    </source>
</evidence>
<feature type="region of interest" description="Disordered" evidence="1">
    <location>
        <begin position="664"/>
        <end position="683"/>
    </location>
</feature>
<feature type="compositionally biased region" description="Basic and acidic residues" evidence="1">
    <location>
        <begin position="179"/>
        <end position="207"/>
    </location>
</feature>
<feature type="region of interest" description="Disordered" evidence="1">
    <location>
        <begin position="117"/>
        <end position="140"/>
    </location>
</feature>
<dbReference type="PANTHER" id="PTHR22028:SF4">
    <property type="entry name" value="PROTEIN SFI1 HOMOLOG"/>
    <property type="match status" value="1"/>
</dbReference>
<dbReference type="EnsemblMetazoa" id="G20326.1">
    <property type="protein sequence ID" value="G20326.1:cds"/>
    <property type="gene ID" value="G20326"/>
</dbReference>
<feature type="region of interest" description="Disordered" evidence="1">
    <location>
        <begin position="174"/>
        <end position="482"/>
    </location>
</feature>
<name>A0A8W8JP12_MAGGI</name>
<evidence type="ECO:0000313" key="3">
    <source>
        <dbReference type="EnsemblMetazoa" id="G20326.1:cds"/>
    </source>
</evidence>
<feature type="compositionally biased region" description="Polar residues" evidence="1">
    <location>
        <begin position="260"/>
        <end position="280"/>
    </location>
</feature>
<dbReference type="Pfam" id="PF08457">
    <property type="entry name" value="Sfi1"/>
    <property type="match status" value="1"/>
</dbReference>
<feature type="compositionally biased region" description="Basic and acidic residues" evidence="1">
    <location>
        <begin position="217"/>
        <end position="228"/>
    </location>
</feature>
<evidence type="ECO:0000256" key="1">
    <source>
        <dbReference type="SAM" id="MobiDB-lite"/>
    </source>
</evidence>
<feature type="domain" description="Sfi1 spindle body" evidence="2">
    <location>
        <begin position="1141"/>
        <end position="1454"/>
    </location>
</feature>
<feature type="compositionally biased region" description="Basic and acidic residues" evidence="1">
    <location>
        <begin position="452"/>
        <end position="464"/>
    </location>
</feature>
<reference evidence="3" key="1">
    <citation type="submission" date="2022-08" db="UniProtKB">
        <authorList>
            <consortium name="EnsemblMetazoa"/>
        </authorList>
    </citation>
    <scope>IDENTIFICATION</scope>
    <source>
        <strain evidence="3">05x7-T-G4-1.051#20</strain>
    </source>
</reference>
<dbReference type="Proteomes" id="UP000005408">
    <property type="component" value="Unassembled WGS sequence"/>
</dbReference>
<dbReference type="InterPro" id="IPR052270">
    <property type="entry name" value="CACF_protein"/>
</dbReference>
<feature type="compositionally biased region" description="Basic and acidic residues" evidence="1">
    <location>
        <begin position="371"/>
        <end position="402"/>
    </location>
</feature>
<dbReference type="PANTHER" id="PTHR22028">
    <property type="entry name" value="SFI1 SPINDLE BODY DOMAIN-CONTAINING PROTEIN-RELATED"/>
    <property type="match status" value="1"/>
</dbReference>
<feature type="compositionally biased region" description="Basic and acidic residues" evidence="1">
    <location>
        <begin position="409"/>
        <end position="418"/>
    </location>
</feature>
<feature type="compositionally biased region" description="Polar residues" evidence="1">
    <location>
        <begin position="230"/>
        <end position="241"/>
    </location>
</feature>
<keyword evidence="4" id="KW-1185">Reference proteome</keyword>
<feature type="compositionally biased region" description="Basic and acidic residues" evidence="1">
    <location>
        <begin position="426"/>
        <end position="438"/>
    </location>
</feature>